<dbReference type="HOGENOM" id="CLU_2651438_0_0_10"/>
<comment type="caution">
    <text evidence="1">The sequence shown here is derived from an EMBL/GenBank/DDBJ whole genome shotgun (WGS) entry which is preliminary data.</text>
</comment>
<dbReference type="AlphaFoldDB" id="E7RM34"/>
<dbReference type="EMBL" id="AEPE02000002">
    <property type="protein sequence ID" value="EFZ37815.1"/>
    <property type="molecule type" value="Genomic_DNA"/>
</dbReference>
<accession>E7RM34</accession>
<evidence type="ECO:0000313" key="1">
    <source>
        <dbReference type="EMBL" id="EFZ37815.1"/>
    </source>
</evidence>
<gene>
    <name evidence="1" type="ORF">HMPREF0663_10184</name>
</gene>
<name>E7RM34_9BACT</name>
<organism evidence="1 2">
    <name type="scientific">Hoylesella oralis ATCC 33269</name>
    <dbReference type="NCBI Taxonomy" id="873533"/>
    <lineage>
        <taxon>Bacteria</taxon>
        <taxon>Pseudomonadati</taxon>
        <taxon>Bacteroidota</taxon>
        <taxon>Bacteroidia</taxon>
        <taxon>Bacteroidales</taxon>
        <taxon>Prevotellaceae</taxon>
        <taxon>Hoylesella</taxon>
    </lineage>
</organism>
<dbReference type="Proteomes" id="UP000005580">
    <property type="component" value="Unassembled WGS sequence"/>
</dbReference>
<keyword evidence="2" id="KW-1185">Reference proteome</keyword>
<evidence type="ECO:0000313" key="2">
    <source>
        <dbReference type="Proteomes" id="UP000005580"/>
    </source>
</evidence>
<proteinExistence type="predicted"/>
<reference evidence="1" key="1">
    <citation type="submission" date="2011-01" db="EMBL/GenBank/DDBJ databases">
        <authorList>
            <person name="Muzny D."/>
            <person name="Qin X."/>
            <person name="Buhay C."/>
            <person name="Dugan-Rocha S."/>
            <person name="Ding Y."/>
            <person name="Chen G."/>
            <person name="Hawes A."/>
            <person name="Holder M."/>
            <person name="Jhangiani S."/>
            <person name="Johnson A."/>
            <person name="Khan Z."/>
            <person name="Li Z."/>
            <person name="Liu W."/>
            <person name="Liu X."/>
            <person name="Perez L."/>
            <person name="Shen H."/>
            <person name="Wang Q."/>
            <person name="Watt J."/>
            <person name="Xi L."/>
            <person name="Xin Y."/>
            <person name="Zhou J."/>
            <person name="Deng J."/>
            <person name="Jiang H."/>
            <person name="Liu Y."/>
            <person name="Qu J."/>
            <person name="Song X.-Z."/>
            <person name="Zhang L."/>
            <person name="Villasana D."/>
            <person name="Johnson A."/>
            <person name="Liu J."/>
            <person name="Liyanage D."/>
            <person name="Lorensuhewa L."/>
            <person name="Robinson T."/>
            <person name="Song A."/>
            <person name="Song B.-B."/>
            <person name="Dinh H."/>
            <person name="Thornton R."/>
            <person name="Coyle M."/>
            <person name="Francisco L."/>
            <person name="Jackson L."/>
            <person name="Javaid M."/>
            <person name="Korchina V."/>
            <person name="Kovar C."/>
            <person name="Mata R."/>
            <person name="Mathew T."/>
            <person name="Ngo R."/>
            <person name="Nguyen L."/>
            <person name="Nguyen N."/>
            <person name="Okwuonu G."/>
            <person name="Ongeri F."/>
            <person name="Pham C."/>
            <person name="Simmons D."/>
            <person name="Wilczek-Boney K."/>
            <person name="Hale W."/>
            <person name="Jakkamsetti A."/>
            <person name="Pham P."/>
            <person name="Ruth R."/>
            <person name="San Lucas F."/>
            <person name="Warren J."/>
            <person name="Zhang J."/>
            <person name="Zhao Z."/>
            <person name="Zhou C."/>
            <person name="Zhu D."/>
            <person name="Lee S."/>
            <person name="Bess C."/>
            <person name="Blankenburg K."/>
            <person name="Forbes L."/>
            <person name="Fu Q."/>
            <person name="Gubbala S."/>
            <person name="Hirani K."/>
            <person name="Jayaseelan J.C."/>
            <person name="Lara F."/>
            <person name="Munidasa M."/>
            <person name="Palculict T."/>
            <person name="Patil S."/>
            <person name="Pu L.-L."/>
            <person name="Saada N."/>
            <person name="Tang L."/>
            <person name="Weissenberger G."/>
            <person name="Zhu Y."/>
            <person name="Hemphill L."/>
            <person name="Shang Y."/>
            <person name="Youmans B."/>
            <person name="Ayvaz T."/>
            <person name="Ross M."/>
            <person name="Santibanez J."/>
            <person name="Aqrawi P."/>
            <person name="Gross S."/>
            <person name="Joshi V."/>
            <person name="Fowler G."/>
            <person name="Nazareth L."/>
            <person name="Reid J."/>
            <person name="Worley K."/>
            <person name="Petrosino J."/>
            <person name="Highlander S."/>
            <person name="Gibbs R."/>
        </authorList>
    </citation>
    <scope>NUCLEOTIDE SEQUENCE [LARGE SCALE GENOMIC DNA]</scope>
    <source>
        <strain evidence="1">ATCC 33269</strain>
    </source>
</reference>
<protein>
    <submittedName>
        <fullName evidence="1">Uncharacterized protein</fullName>
    </submittedName>
</protein>
<sequence length="76" mass="8877">MSLTNVNTWLKRFKAEGMEGVRKRSEQERKPIMDCSNKDTVRHAIEQDRQSVSKTRAAWEQAKKRAAQLSNAFYPH</sequence>